<feature type="transmembrane region" description="Helical" evidence="7">
    <location>
        <begin position="108"/>
        <end position="128"/>
    </location>
</feature>
<evidence type="ECO:0000256" key="5">
    <source>
        <dbReference type="ARBA" id="ARBA00022989"/>
    </source>
</evidence>
<dbReference type="EMBL" id="CP015217">
    <property type="protein sequence ID" value="AOP33095.1"/>
    <property type="molecule type" value="Genomic_DNA"/>
</dbReference>
<keyword evidence="6 7" id="KW-0472">Membrane</keyword>
<evidence type="ECO:0000256" key="7">
    <source>
        <dbReference type="SAM" id="Phobius"/>
    </source>
</evidence>
<evidence type="ECO:0000256" key="3">
    <source>
        <dbReference type="ARBA" id="ARBA00022475"/>
    </source>
</evidence>
<evidence type="ECO:0000256" key="6">
    <source>
        <dbReference type="ARBA" id="ARBA00023136"/>
    </source>
</evidence>
<dbReference type="KEGG" id="laj:A0128_04005"/>
<dbReference type="Proteomes" id="UP000094197">
    <property type="component" value="Chromosome 1"/>
</dbReference>
<sequence>MKEKIFGLRPISTDVAAFLLRLIFGGLFIHFGYSKLVGFDQILPLFPDLIGIGSKTSLILVVFAEFFCGIFVTIGLLTRLTVIPIFITMFVAFFIAHAKDTFQVKTLAFTYLLISVVVFVLGSGKFSLDKYILPKFKK</sequence>
<dbReference type="RefSeq" id="WP_069606337.1">
    <property type="nucleotide sequence ID" value="NZ_CP015217.1"/>
</dbReference>
<dbReference type="GO" id="GO:0005886">
    <property type="term" value="C:plasma membrane"/>
    <property type="evidence" value="ECO:0007669"/>
    <property type="project" value="UniProtKB-SubCell"/>
</dbReference>
<proteinExistence type="inferred from homology"/>
<protein>
    <recommendedName>
        <fullName evidence="10">DoxX family protein</fullName>
    </recommendedName>
</protein>
<comment type="subcellular location">
    <subcellularLocation>
        <location evidence="1">Cell membrane</location>
        <topology evidence="1">Multi-pass membrane protein</topology>
    </subcellularLocation>
</comment>
<feature type="transmembrane region" description="Helical" evidence="7">
    <location>
        <begin position="45"/>
        <end position="64"/>
    </location>
</feature>
<keyword evidence="4 7" id="KW-0812">Transmembrane</keyword>
<gene>
    <name evidence="8" type="ORF">A0128_04005</name>
</gene>
<dbReference type="AlphaFoldDB" id="A0A1D7UU53"/>
<comment type="similarity">
    <text evidence="2">Belongs to the DoxX family.</text>
</comment>
<name>A0A1D7UU53_9LEPT</name>
<dbReference type="OrthoDB" id="9813193at2"/>
<evidence type="ECO:0008006" key="10">
    <source>
        <dbReference type="Google" id="ProtNLM"/>
    </source>
</evidence>
<accession>A0A1D7UU53</accession>
<dbReference type="PANTHER" id="PTHR33452:SF1">
    <property type="entry name" value="INNER MEMBRANE PROTEIN YPHA-RELATED"/>
    <property type="match status" value="1"/>
</dbReference>
<keyword evidence="3" id="KW-1003">Cell membrane</keyword>
<dbReference type="InterPro" id="IPR032808">
    <property type="entry name" value="DoxX"/>
</dbReference>
<evidence type="ECO:0000313" key="9">
    <source>
        <dbReference type="Proteomes" id="UP000094197"/>
    </source>
</evidence>
<keyword evidence="9" id="KW-1185">Reference proteome</keyword>
<organism evidence="8 9">
    <name type="scientific">Leptospira tipperaryensis</name>
    <dbReference type="NCBI Taxonomy" id="2564040"/>
    <lineage>
        <taxon>Bacteria</taxon>
        <taxon>Pseudomonadati</taxon>
        <taxon>Spirochaetota</taxon>
        <taxon>Spirochaetia</taxon>
        <taxon>Leptospirales</taxon>
        <taxon>Leptospiraceae</taxon>
        <taxon>Leptospira</taxon>
    </lineage>
</organism>
<dbReference type="Pfam" id="PF07681">
    <property type="entry name" value="DoxX"/>
    <property type="match status" value="1"/>
</dbReference>
<keyword evidence="5 7" id="KW-1133">Transmembrane helix</keyword>
<evidence type="ECO:0000256" key="2">
    <source>
        <dbReference type="ARBA" id="ARBA00006679"/>
    </source>
</evidence>
<evidence type="ECO:0000313" key="8">
    <source>
        <dbReference type="EMBL" id="AOP33095.1"/>
    </source>
</evidence>
<feature type="transmembrane region" description="Helical" evidence="7">
    <location>
        <begin position="12"/>
        <end position="33"/>
    </location>
</feature>
<reference evidence="8 9" key="1">
    <citation type="submission" date="2016-04" db="EMBL/GenBank/DDBJ databases">
        <title>Complete genome seqeunce of Leptospira alstonii serovar Room22.</title>
        <authorList>
            <person name="Nally J.E."/>
            <person name="Bayles D.O."/>
            <person name="Hurley D."/>
            <person name="Fanning S."/>
            <person name="McMahon B.J."/>
            <person name="Arent Z."/>
        </authorList>
    </citation>
    <scope>NUCLEOTIDE SEQUENCE [LARGE SCALE GENOMIC DNA]</scope>
    <source>
        <strain evidence="8 9">GWTS #1</strain>
    </source>
</reference>
<dbReference type="PANTHER" id="PTHR33452">
    <property type="entry name" value="OXIDOREDUCTASE CATD-RELATED"/>
    <property type="match status" value="1"/>
</dbReference>
<evidence type="ECO:0000256" key="1">
    <source>
        <dbReference type="ARBA" id="ARBA00004651"/>
    </source>
</evidence>
<evidence type="ECO:0000256" key="4">
    <source>
        <dbReference type="ARBA" id="ARBA00022692"/>
    </source>
</evidence>
<feature type="transmembrane region" description="Helical" evidence="7">
    <location>
        <begin position="76"/>
        <end position="96"/>
    </location>
</feature>
<dbReference type="InterPro" id="IPR051907">
    <property type="entry name" value="DoxX-like_oxidoreductase"/>
</dbReference>